<gene>
    <name evidence="1" type="ORF">JI723_05795</name>
</gene>
<organism evidence="1 2">
    <name type="scientific">Providencia manganoxydans</name>
    <dbReference type="NCBI Taxonomy" id="2923283"/>
    <lineage>
        <taxon>Bacteria</taxon>
        <taxon>Pseudomonadati</taxon>
        <taxon>Pseudomonadota</taxon>
        <taxon>Gammaproteobacteria</taxon>
        <taxon>Enterobacterales</taxon>
        <taxon>Morganellaceae</taxon>
        <taxon>Providencia</taxon>
    </lineage>
</organism>
<proteinExistence type="predicted"/>
<dbReference type="EMBL" id="CP067099">
    <property type="protein sequence ID" value="QQO63489.1"/>
    <property type="molecule type" value="Genomic_DNA"/>
</dbReference>
<dbReference type="GeneID" id="92278206"/>
<dbReference type="Proteomes" id="UP000596157">
    <property type="component" value="Chromosome"/>
</dbReference>
<dbReference type="RefSeq" id="WP_337979841.1">
    <property type="nucleotide sequence ID" value="NZ_CP067099.1"/>
</dbReference>
<accession>A0ABX7AI33</accession>
<evidence type="ECO:0000313" key="2">
    <source>
        <dbReference type="Proteomes" id="UP000596157"/>
    </source>
</evidence>
<keyword evidence="2" id="KW-1185">Reference proteome</keyword>
<evidence type="ECO:0000313" key="1">
    <source>
        <dbReference type="EMBL" id="QQO63489.1"/>
    </source>
</evidence>
<name>A0ABX7AI33_9GAMM</name>
<protein>
    <submittedName>
        <fullName evidence="1">Uncharacterized protein</fullName>
    </submittedName>
</protein>
<sequence length="257" mass="28800">MLNTTPNKLNLDNFKELEQTLSNNLKTAKSVQCTKEQSNGIAEAGSSRFTDNIQSTKNVSDTAPSRLQRFFTAVKKTFAPLINLIIKVDSDQKAKTADHTTELATANFFSRYVDNTSPKLSPSSVSSPSNDIECIDSDYDWLWQYQSRPLATPFESLSKVTETQTKNLGEKQDDNVIYSEHNKEMKKTAVSDYSNKISTSKGDWGVNADKEDTPPSIQEKMAESYQIPREYMQGAYIDKSSGIEEPIFGYLKQGKSN</sequence>
<reference evidence="2" key="1">
    <citation type="submission" date="2021-01" db="EMBL/GenBank/DDBJ databases">
        <title>Providencia vermicola LLDRA6, a soil-borne Mn(II)-oxidizing bacterium, exploits a strategy of superoxide production coupled to hydrogen peroxide consumption to generate Mn oxides, as revealed by transcriptional up-regulation of genes for phenylacetic acid catabolism.</title>
        <authorList>
            <person name="Chen S."/>
            <person name="Ding Z."/>
            <person name="Chen J."/>
            <person name="Luo J."/>
            <person name="Ruan X."/>
            <person name="Li Z."/>
            <person name="Liao F."/>
            <person name="He J."/>
            <person name="Li D."/>
        </authorList>
    </citation>
    <scope>NUCLEOTIDE SEQUENCE [LARGE SCALE GENOMIC DNA]</scope>
    <source>
        <strain evidence="2">LLDRA6</strain>
    </source>
</reference>